<protein>
    <submittedName>
        <fullName evidence="1">Uncharacterized protein</fullName>
    </submittedName>
</protein>
<gene>
    <name evidence="1" type="ORF">IPK02_18620</name>
</gene>
<dbReference type="AlphaFoldDB" id="A0A935W696"/>
<name>A0A935W696_9PROT</name>
<evidence type="ECO:0000313" key="2">
    <source>
        <dbReference type="Proteomes" id="UP000706151"/>
    </source>
</evidence>
<comment type="caution">
    <text evidence="1">The sequence shown here is derived from an EMBL/GenBank/DDBJ whole genome shotgun (WGS) entry which is preliminary data.</text>
</comment>
<organism evidence="1 2">
    <name type="scientific">Candidatus Accumulibacter affinis</name>
    <dbReference type="NCBI Taxonomy" id="2954384"/>
    <lineage>
        <taxon>Bacteria</taxon>
        <taxon>Pseudomonadati</taxon>
        <taxon>Pseudomonadota</taxon>
        <taxon>Betaproteobacteria</taxon>
        <taxon>Candidatus Accumulibacter</taxon>
    </lineage>
</organism>
<sequence length="59" mass="7008">MNRATKAATKHPGYREVVEINLDFGGEDRFEWKFPMVIECEHYQQMRRTYAGHINGKSY</sequence>
<accession>A0A935W696</accession>
<evidence type="ECO:0000313" key="1">
    <source>
        <dbReference type="EMBL" id="MBK7955783.1"/>
    </source>
</evidence>
<dbReference type="Proteomes" id="UP000706151">
    <property type="component" value="Unassembled WGS sequence"/>
</dbReference>
<reference evidence="1 2" key="1">
    <citation type="submission" date="2020-10" db="EMBL/GenBank/DDBJ databases">
        <title>Connecting structure to function with the recovery of over 1000 high-quality activated sludge metagenome-assembled genomes encoding full-length rRNA genes using long-read sequencing.</title>
        <authorList>
            <person name="Singleton C.M."/>
            <person name="Petriglieri F."/>
            <person name="Kristensen J.M."/>
            <person name="Kirkegaard R.H."/>
            <person name="Michaelsen T.Y."/>
            <person name="Andersen M.H."/>
            <person name="Karst S.M."/>
            <person name="Dueholm M.S."/>
            <person name="Nielsen P.H."/>
            <person name="Albertsen M."/>
        </authorList>
    </citation>
    <scope>NUCLEOTIDE SEQUENCE [LARGE SCALE GENOMIC DNA]</scope>
    <source>
        <strain evidence="1">Fred_18-Q3-R57-64_BAT3C.720</strain>
    </source>
</reference>
<proteinExistence type="predicted"/>
<dbReference type="EMBL" id="JADJOT010000011">
    <property type="protein sequence ID" value="MBK7955783.1"/>
    <property type="molecule type" value="Genomic_DNA"/>
</dbReference>